<accession>A0ABQ6CSD0</accession>
<evidence type="ECO:0000256" key="3">
    <source>
        <dbReference type="ARBA" id="ARBA00023052"/>
    </source>
</evidence>
<proteinExistence type="inferred from homology"/>
<gene>
    <name evidence="5" type="ORF">GCM10007874_57300</name>
</gene>
<evidence type="ECO:0000256" key="1">
    <source>
        <dbReference type="ARBA" id="ARBA00001964"/>
    </source>
</evidence>
<dbReference type="Proteomes" id="UP001156882">
    <property type="component" value="Unassembled WGS sequence"/>
</dbReference>
<keyword evidence="6" id="KW-1185">Reference proteome</keyword>
<dbReference type="PANTHER" id="PTHR47514:SF1">
    <property type="entry name" value="TRANSKETOLASE N-TERMINAL SECTION-RELATED"/>
    <property type="match status" value="1"/>
</dbReference>
<evidence type="ECO:0000259" key="4">
    <source>
        <dbReference type="Pfam" id="PF00456"/>
    </source>
</evidence>
<dbReference type="RefSeq" id="WP_284315671.1">
    <property type="nucleotide sequence ID" value="NZ_BSPC01000066.1"/>
</dbReference>
<dbReference type="Pfam" id="PF00456">
    <property type="entry name" value="Transketolase_N"/>
    <property type="match status" value="1"/>
</dbReference>
<name>A0ABQ6CSD0_9HYPH</name>
<organism evidence="5 6">
    <name type="scientific">Labrys miyagiensis</name>
    <dbReference type="NCBI Taxonomy" id="346912"/>
    <lineage>
        <taxon>Bacteria</taxon>
        <taxon>Pseudomonadati</taxon>
        <taxon>Pseudomonadota</taxon>
        <taxon>Alphaproteobacteria</taxon>
        <taxon>Hyphomicrobiales</taxon>
        <taxon>Xanthobacteraceae</taxon>
        <taxon>Labrys</taxon>
    </lineage>
</organism>
<evidence type="ECO:0000256" key="2">
    <source>
        <dbReference type="ARBA" id="ARBA00007131"/>
    </source>
</evidence>
<evidence type="ECO:0000313" key="6">
    <source>
        <dbReference type="Proteomes" id="UP001156882"/>
    </source>
</evidence>
<dbReference type="InterPro" id="IPR005474">
    <property type="entry name" value="Transketolase_N"/>
</dbReference>
<reference evidence="6" key="1">
    <citation type="journal article" date="2019" name="Int. J. Syst. Evol. Microbiol.">
        <title>The Global Catalogue of Microorganisms (GCM) 10K type strain sequencing project: providing services to taxonomists for standard genome sequencing and annotation.</title>
        <authorList>
            <consortium name="The Broad Institute Genomics Platform"/>
            <consortium name="The Broad Institute Genome Sequencing Center for Infectious Disease"/>
            <person name="Wu L."/>
            <person name="Ma J."/>
        </authorList>
    </citation>
    <scope>NUCLEOTIDE SEQUENCE [LARGE SCALE GENOMIC DNA]</scope>
    <source>
        <strain evidence="6">NBRC 101365</strain>
    </source>
</reference>
<feature type="domain" description="Transketolase N-terminal" evidence="4">
    <location>
        <begin position="61"/>
        <end position="244"/>
    </location>
</feature>
<evidence type="ECO:0000313" key="5">
    <source>
        <dbReference type="EMBL" id="GLS22710.1"/>
    </source>
</evidence>
<comment type="caution">
    <text evidence="5">The sequence shown here is derived from an EMBL/GenBank/DDBJ whole genome shotgun (WGS) entry which is preliminary data.</text>
</comment>
<keyword evidence="3" id="KW-0786">Thiamine pyrophosphate</keyword>
<dbReference type="Gene3D" id="3.40.50.970">
    <property type="match status" value="1"/>
</dbReference>
<dbReference type="SUPFAM" id="SSF52518">
    <property type="entry name" value="Thiamin diphosphate-binding fold (THDP-binding)"/>
    <property type="match status" value="1"/>
</dbReference>
<comment type="cofactor">
    <cofactor evidence="1">
        <name>thiamine diphosphate</name>
        <dbReference type="ChEBI" id="CHEBI:58937"/>
    </cofactor>
</comment>
<dbReference type="CDD" id="cd02012">
    <property type="entry name" value="TPP_TK"/>
    <property type="match status" value="1"/>
</dbReference>
<protein>
    <submittedName>
        <fullName evidence="5">Transketolase</fullName>
    </submittedName>
</protein>
<dbReference type="InterPro" id="IPR029061">
    <property type="entry name" value="THDP-binding"/>
</dbReference>
<dbReference type="PANTHER" id="PTHR47514">
    <property type="entry name" value="TRANSKETOLASE N-TERMINAL SECTION-RELATED"/>
    <property type="match status" value="1"/>
</dbReference>
<comment type="similarity">
    <text evidence="2">Belongs to the transketolase family.</text>
</comment>
<sequence>MISNSQNWQAVRDRCREYRRRILAISQTVPALHLAPAFSCLEIVDAIYNLLMRRQADGSLADGFVMSKGHGVMAQYVVLEDLGILPASLLDSYCQPHGHLGAHPDYGQPGIEASTGSLGHGLALAAGMAYADRLQGADRTTYVVLGDGEMQEGSIWEAIMMAPNLRLGNLVAFLDFNDYQGLGRTTETHPHFLPVSEKLTSFGWEAVDVDGHDSAEIVEAVQNRRGDKPFFITCRTIKGRGVSYMIDAPIWHYRSPNKEEYAQALAELAADGEAS</sequence>
<dbReference type="EMBL" id="BSPC01000066">
    <property type="protein sequence ID" value="GLS22710.1"/>
    <property type="molecule type" value="Genomic_DNA"/>
</dbReference>